<evidence type="ECO:0000313" key="3">
    <source>
        <dbReference type="Proteomes" id="UP000436088"/>
    </source>
</evidence>
<protein>
    <recommendedName>
        <fullName evidence="1">RNase H type-1 domain-containing protein</fullName>
    </recommendedName>
</protein>
<evidence type="ECO:0000313" key="2">
    <source>
        <dbReference type="EMBL" id="KAE8690162.1"/>
    </source>
</evidence>
<keyword evidence="3" id="KW-1185">Reference proteome</keyword>
<dbReference type="Proteomes" id="UP000436088">
    <property type="component" value="Unassembled WGS sequence"/>
</dbReference>
<gene>
    <name evidence="2" type="ORF">F3Y22_tig00110925pilonHSYRG00072</name>
</gene>
<dbReference type="GO" id="GO:0004523">
    <property type="term" value="F:RNA-DNA hybrid ribonuclease activity"/>
    <property type="evidence" value="ECO:0007669"/>
    <property type="project" value="InterPro"/>
</dbReference>
<accession>A0A6A2ZGC0</accession>
<evidence type="ECO:0000259" key="1">
    <source>
        <dbReference type="Pfam" id="PF13456"/>
    </source>
</evidence>
<proteinExistence type="predicted"/>
<dbReference type="Gene3D" id="3.30.420.10">
    <property type="entry name" value="Ribonuclease H-like superfamily/Ribonuclease H"/>
    <property type="match status" value="1"/>
</dbReference>
<dbReference type="PANTHER" id="PTHR47723:SF19">
    <property type="entry name" value="POLYNUCLEOTIDYL TRANSFERASE, RIBONUCLEASE H-LIKE SUPERFAMILY PROTEIN"/>
    <property type="match status" value="1"/>
</dbReference>
<feature type="domain" description="RNase H type-1" evidence="1">
    <location>
        <begin position="238"/>
        <end position="308"/>
    </location>
</feature>
<dbReference type="Pfam" id="PF13456">
    <property type="entry name" value="RVT_3"/>
    <property type="match status" value="1"/>
</dbReference>
<dbReference type="AlphaFoldDB" id="A0A6A2ZGC0"/>
<dbReference type="InterPro" id="IPR053151">
    <property type="entry name" value="RNase_H-like"/>
</dbReference>
<dbReference type="SUPFAM" id="SSF53098">
    <property type="entry name" value="Ribonuclease H-like"/>
    <property type="match status" value="1"/>
</dbReference>
<organism evidence="2 3">
    <name type="scientific">Hibiscus syriacus</name>
    <name type="common">Rose of Sharon</name>
    <dbReference type="NCBI Taxonomy" id="106335"/>
    <lineage>
        <taxon>Eukaryota</taxon>
        <taxon>Viridiplantae</taxon>
        <taxon>Streptophyta</taxon>
        <taxon>Embryophyta</taxon>
        <taxon>Tracheophyta</taxon>
        <taxon>Spermatophyta</taxon>
        <taxon>Magnoliopsida</taxon>
        <taxon>eudicotyledons</taxon>
        <taxon>Gunneridae</taxon>
        <taxon>Pentapetalae</taxon>
        <taxon>rosids</taxon>
        <taxon>malvids</taxon>
        <taxon>Malvales</taxon>
        <taxon>Malvaceae</taxon>
        <taxon>Malvoideae</taxon>
        <taxon>Hibiscus</taxon>
    </lineage>
</organism>
<dbReference type="InterPro" id="IPR044730">
    <property type="entry name" value="RNase_H-like_dom_plant"/>
</dbReference>
<dbReference type="CDD" id="cd06222">
    <property type="entry name" value="RNase_H_like"/>
    <property type="match status" value="1"/>
</dbReference>
<dbReference type="EMBL" id="VEPZ02001161">
    <property type="protein sequence ID" value="KAE8690162.1"/>
    <property type="molecule type" value="Genomic_DNA"/>
</dbReference>
<reference evidence="2" key="1">
    <citation type="submission" date="2019-09" db="EMBL/GenBank/DDBJ databases">
        <title>Draft genome information of white flower Hibiscus syriacus.</title>
        <authorList>
            <person name="Kim Y.-M."/>
        </authorList>
    </citation>
    <scope>NUCLEOTIDE SEQUENCE [LARGE SCALE GENOMIC DNA]</scope>
    <source>
        <strain evidence="2">YM2019G1</strain>
    </source>
</reference>
<sequence>MPESLDRRSCSRLWKGISLIWNDVKEGLTWNIGDGKTVDIWWEPLLSDVGALHTQVLDQSRTVNLPHVSVASMVNNEGEWKWSEISNLLPQWIKLRLAATPPPHNEQGGDRLGWKWRVDRRILVKSAYEHKWTETEQNDNIEYRTWNTIAKFQGMLRIRMFLCTHMESVLEHSRRLQNESYAANKIIWSGIRGKKNVNGEQVKWTPPPPGWVKLNTDGARTLNERLTSCGGVLRGSSGLQQAWRLGERKITLETDNLEVVQLLQAKEIQSQSFTLMHAIKEPLEKDWTVKINHIPKIGNLIADRLAKIAKFDSMDCSVYLNPPIEVRWLLKQPTISLEITRATVMVEDTVNMEDMVVNMEDAIDMEVPVVAVEITVVGINDTVVEVEDTVVEVEDTVVEVEDTMVDIKDTVVEVEDTVEDIKNTVVDENMVDMEDTRMP</sequence>
<comment type="caution">
    <text evidence="2">The sequence shown here is derived from an EMBL/GenBank/DDBJ whole genome shotgun (WGS) entry which is preliminary data.</text>
</comment>
<dbReference type="InterPro" id="IPR012337">
    <property type="entry name" value="RNaseH-like_sf"/>
</dbReference>
<dbReference type="PANTHER" id="PTHR47723">
    <property type="entry name" value="OS05G0353850 PROTEIN"/>
    <property type="match status" value="1"/>
</dbReference>
<dbReference type="GO" id="GO:0003676">
    <property type="term" value="F:nucleic acid binding"/>
    <property type="evidence" value="ECO:0007669"/>
    <property type="project" value="InterPro"/>
</dbReference>
<dbReference type="InterPro" id="IPR002156">
    <property type="entry name" value="RNaseH_domain"/>
</dbReference>
<name>A0A6A2ZGC0_HIBSY</name>
<dbReference type="InterPro" id="IPR036397">
    <property type="entry name" value="RNaseH_sf"/>
</dbReference>